<keyword evidence="5 6" id="KW-0539">Nucleus</keyword>
<evidence type="ECO:0000256" key="2">
    <source>
        <dbReference type="ARBA" id="ARBA00009560"/>
    </source>
</evidence>
<dbReference type="GO" id="GO:0006261">
    <property type="term" value="P:DNA-templated DNA replication"/>
    <property type="evidence" value="ECO:0007669"/>
    <property type="project" value="InterPro"/>
</dbReference>
<feature type="domain" description="DNA polymerase alpha/delta/epsilon subunit B" evidence="7">
    <location>
        <begin position="297"/>
        <end position="503"/>
    </location>
</feature>
<comment type="subcellular location">
    <subcellularLocation>
        <location evidence="1 6">Nucleus</location>
    </subcellularLocation>
</comment>
<dbReference type="PANTHER" id="PTHR12708:SF0">
    <property type="entry name" value="DNA POLYMERASE EPSILON SUBUNIT 2"/>
    <property type="match status" value="1"/>
</dbReference>
<protein>
    <recommendedName>
        <fullName evidence="6">DNA polymerase epsilon subunit</fullName>
    </recommendedName>
    <alternativeName>
        <fullName evidence="6">DNA polymerase II subunit 2</fullName>
    </alternativeName>
</protein>
<dbReference type="AlphaFoldDB" id="A0A165JPR8"/>
<dbReference type="PANTHER" id="PTHR12708">
    <property type="entry name" value="DNA POLYMERASE EPSILON SUBUNIT B"/>
    <property type="match status" value="1"/>
</dbReference>
<organism evidence="8 9">
    <name type="scientific">Calocera cornea HHB12733</name>
    <dbReference type="NCBI Taxonomy" id="1353952"/>
    <lineage>
        <taxon>Eukaryota</taxon>
        <taxon>Fungi</taxon>
        <taxon>Dikarya</taxon>
        <taxon>Basidiomycota</taxon>
        <taxon>Agaricomycotina</taxon>
        <taxon>Dacrymycetes</taxon>
        <taxon>Dacrymycetales</taxon>
        <taxon>Dacrymycetaceae</taxon>
        <taxon>Calocera</taxon>
    </lineage>
</organism>
<evidence type="ECO:0000256" key="6">
    <source>
        <dbReference type="PIRNR" id="PIRNR000799"/>
    </source>
</evidence>
<dbReference type="STRING" id="1353952.A0A165JPR8"/>
<dbReference type="InterPro" id="IPR029052">
    <property type="entry name" value="Metallo-depent_PP-like"/>
</dbReference>
<gene>
    <name evidence="8" type="ORF">CALCODRAFT_479314</name>
</gene>
<sequence length="538" mass="60107">MAPPTLTSIEFQKKYMLALQVEAAQFILNILEEHSVAEDEISDSLEHLAKGWMAQEYDSNLVTKPQIQRVYELLQVDSREVMGNGGAGTYALGEEDELDPSQHLVFIDAFDMPRWMFSVERHTFEKSAAPPSMGGNPASRAAFLRDRYHVIKQVVLRNEHFTPAVVPGLSQGDMNKLTSTKNLLGRAGQTFMLLGMLAHEPDGKLCLEDVDGKVLLDVSGVAPAQGLITEGCFVLVEGEYTDEDTLKVWQIGHPPSERRLASRSIFGHIDFLGKGATTPAEDEEYARRIQDFPHLAFVVISDLWLDYPKTLVGLRAVLDKCVETGFTPFLFIFCGNFTSKGIGSGGAGVKQYTDNFSALGDLLSSYKDIAASSHFLFVPGPLDPWGSSTLPRAAIPEQFVSRLKARLPRAVFLSNPCRIKFFGQEIVIFREDLMARVLRNLVGVKQEIEAPELKRYLVQMVIDQEHLSPLPLTVQPILWEFDPALRLYPTPTTLILADKHERYEETYEGCHIFNPGSFIGNSFGFSTYFPYNGRSEES</sequence>
<dbReference type="Proteomes" id="UP000076842">
    <property type="component" value="Unassembled WGS sequence"/>
</dbReference>
<keyword evidence="3 6" id="KW-0235">DNA replication</keyword>
<name>A0A165JPR8_9BASI</name>
<dbReference type="InterPro" id="IPR007185">
    <property type="entry name" value="DNA_pol_a/d/e_bsu"/>
</dbReference>
<dbReference type="SUPFAM" id="SSF56300">
    <property type="entry name" value="Metallo-dependent phosphatases"/>
    <property type="match status" value="1"/>
</dbReference>
<dbReference type="Pfam" id="PF04042">
    <property type="entry name" value="DNA_pol_E_B"/>
    <property type="match status" value="1"/>
</dbReference>
<evidence type="ECO:0000256" key="5">
    <source>
        <dbReference type="ARBA" id="ARBA00023242"/>
    </source>
</evidence>
<keyword evidence="9" id="KW-1185">Reference proteome</keyword>
<comment type="function">
    <text evidence="6">Participates in DNA repair and in chromosomal DNA replication.</text>
</comment>
<dbReference type="FunCoup" id="A0A165JPR8">
    <property type="interactions" value="364"/>
</dbReference>
<dbReference type="InParanoid" id="A0A165JPR8"/>
<accession>A0A165JPR8</accession>
<dbReference type="GO" id="GO:0003677">
    <property type="term" value="F:DNA binding"/>
    <property type="evidence" value="ECO:0007669"/>
    <property type="project" value="UniProtKB-UniRule"/>
</dbReference>
<evidence type="ECO:0000256" key="1">
    <source>
        <dbReference type="ARBA" id="ARBA00004123"/>
    </source>
</evidence>
<evidence type="ECO:0000313" key="8">
    <source>
        <dbReference type="EMBL" id="KZT62117.1"/>
    </source>
</evidence>
<evidence type="ECO:0000256" key="3">
    <source>
        <dbReference type="ARBA" id="ARBA00022705"/>
    </source>
</evidence>
<evidence type="ECO:0000259" key="7">
    <source>
        <dbReference type="Pfam" id="PF04042"/>
    </source>
</evidence>
<dbReference type="EMBL" id="KV423918">
    <property type="protein sequence ID" value="KZT62117.1"/>
    <property type="molecule type" value="Genomic_DNA"/>
</dbReference>
<dbReference type="OrthoDB" id="10254730at2759"/>
<dbReference type="GO" id="GO:0008622">
    <property type="term" value="C:epsilon DNA polymerase complex"/>
    <property type="evidence" value="ECO:0007669"/>
    <property type="project" value="UniProtKB-UniRule"/>
</dbReference>
<proteinExistence type="inferred from homology"/>
<evidence type="ECO:0000256" key="4">
    <source>
        <dbReference type="ARBA" id="ARBA00023125"/>
    </source>
</evidence>
<reference evidence="8 9" key="1">
    <citation type="journal article" date="2016" name="Mol. Biol. Evol.">
        <title>Comparative Genomics of Early-Diverging Mushroom-Forming Fungi Provides Insights into the Origins of Lignocellulose Decay Capabilities.</title>
        <authorList>
            <person name="Nagy L.G."/>
            <person name="Riley R."/>
            <person name="Tritt A."/>
            <person name="Adam C."/>
            <person name="Daum C."/>
            <person name="Floudas D."/>
            <person name="Sun H."/>
            <person name="Yadav J.S."/>
            <person name="Pangilinan J."/>
            <person name="Larsson K.H."/>
            <person name="Matsuura K."/>
            <person name="Barry K."/>
            <person name="Labutti K."/>
            <person name="Kuo R."/>
            <person name="Ohm R.A."/>
            <person name="Bhattacharya S.S."/>
            <person name="Shirouzu T."/>
            <person name="Yoshinaga Y."/>
            <person name="Martin F.M."/>
            <person name="Grigoriev I.V."/>
            <person name="Hibbett D.S."/>
        </authorList>
    </citation>
    <scope>NUCLEOTIDE SEQUENCE [LARGE SCALE GENOMIC DNA]</scope>
    <source>
        <strain evidence="8 9">HHB12733</strain>
    </source>
</reference>
<dbReference type="InterPro" id="IPR016266">
    <property type="entry name" value="POLE2"/>
</dbReference>
<keyword evidence="4 6" id="KW-0238">DNA-binding</keyword>
<dbReference type="PIRSF" id="PIRSF000799">
    <property type="entry name" value="DNA_pol_eps_2"/>
    <property type="match status" value="1"/>
</dbReference>
<evidence type="ECO:0000313" key="9">
    <source>
        <dbReference type="Proteomes" id="UP000076842"/>
    </source>
</evidence>
<dbReference type="GO" id="GO:0042276">
    <property type="term" value="P:error-prone translesion synthesis"/>
    <property type="evidence" value="ECO:0007669"/>
    <property type="project" value="TreeGrafter"/>
</dbReference>
<comment type="similarity">
    <text evidence="2 6">Belongs to the DNA polymerase epsilon subunit B family.</text>
</comment>